<feature type="compositionally biased region" description="Polar residues" evidence="1">
    <location>
        <begin position="46"/>
        <end position="59"/>
    </location>
</feature>
<sequence length="59" mass="6939">MAFTQYYPLSNFIYDPSVSPTKPIQHLHEAESARLQHHATGRYETTYRTQFAPRTTRQP</sequence>
<feature type="region of interest" description="Disordered" evidence="1">
    <location>
        <begin position="34"/>
        <end position="59"/>
    </location>
</feature>
<gene>
    <name evidence="2" type="ORF">OKA104_LOCUS48303</name>
</gene>
<protein>
    <submittedName>
        <fullName evidence="2">Uncharacterized protein</fullName>
    </submittedName>
</protein>
<evidence type="ECO:0000313" key="3">
    <source>
        <dbReference type="Proteomes" id="UP000663881"/>
    </source>
</evidence>
<feature type="non-terminal residue" evidence="2">
    <location>
        <position position="59"/>
    </location>
</feature>
<evidence type="ECO:0000256" key="1">
    <source>
        <dbReference type="SAM" id="MobiDB-lite"/>
    </source>
</evidence>
<evidence type="ECO:0000313" key="2">
    <source>
        <dbReference type="EMBL" id="CAF4341396.1"/>
    </source>
</evidence>
<dbReference type="Proteomes" id="UP000663881">
    <property type="component" value="Unassembled WGS sequence"/>
</dbReference>
<dbReference type="AlphaFoldDB" id="A0A820KKH8"/>
<comment type="caution">
    <text evidence="2">The sequence shown here is derived from an EMBL/GenBank/DDBJ whole genome shotgun (WGS) entry which is preliminary data.</text>
</comment>
<reference evidence="2" key="1">
    <citation type="submission" date="2021-02" db="EMBL/GenBank/DDBJ databases">
        <authorList>
            <person name="Nowell W R."/>
        </authorList>
    </citation>
    <scope>NUCLEOTIDE SEQUENCE</scope>
</reference>
<dbReference type="EMBL" id="CAJOAY010020635">
    <property type="protein sequence ID" value="CAF4341396.1"/>
    <property type="molecule type" value="Genomic_DNA"/>
</dbReference>
<organism evidence="2 3">
    <name type="scientific">Adineta steineri</name>
    <dbReference type="NCBI Taxonomy" id="433720"/>
    <lineage>
        <taxon>Eukaryota</taxon>
        <taxon>Metazoa</taxon>
        <taxon>Spiralia</taxon>
        <taxon>Gnathifera</taxon>
        <taxon>Rotifera</taxon>
        <taxon>Eurotatoria</taxon>
        <taxon>Bdelloidea</taxon>
        <taxon>Adinetida</taxon>
        <taxon>Adinetidae</taxon>
        <taxon>Adineta</taxon>
    </lineage>
</organism>
<accession>A0A820KKH8</accession>
<name>A0A820KKH8_9BILA</name>
<proteinExistence type="predicted"/>